<dbReference type="GO" id="GO:0003735">
    <property type="term" value="F:structural constituent of ribosome"/>
    <property type="evidence" value="ECO:0007669"/>
    <property type="project" value="InterPro"/>
</dbReference>
<keyword evidence="2 3" id="KW-0687">Ribonucleoprotein</keyword>
<dbReference type="EMBL" id="PFBI01000004">
    <property type="protein sequence ID" value="PIR84726.1"/>
    <property type="molecule type" value="Genomic_DNA"/>
</dbReference>
<dbReference type="GO" id="GO:0006412">
    <property type="term" value="P:translation"/>
    <property type="evidence" value="ECO:0007669"/>
    <property type="project" value="UniProtKB-UniRule"/>
</dbReference>
<dbReference type="Proteomes" id="UP000229344">
    <property type="component" value="Unassembled WGS sequence"/>
</dbReference>
<sequence>MLKMRLQRTGRKNDASFRVVVTDSRRGPKSGKHVDLLGSYNPKMNNVQIDGEKAKSWIAKGVQVSDTVHNLLVGQKVIEGKKINVLPRKSPVINEAKVKAEAEAAAAKEAKEAAEKAAAEAPAEEAAPEADVPAEAETEATPEEAPVEAEAPVEPEAEAVTEEAPAPEAEEPKA</sequence>
<feature type="compositionally biased region" description="Acidic residues" evidence="4">
    <location>
        <begin position="122"/>
        <end position="161"/>
    </location>
</feature>
<dbReference type="GO" id="GO:0005737">
    <property type="term" value="C:cytoplasm"/>
    <property type="evidence" value="ECO:0007669"/>
    <property type="project" value="UniProtKB-ARBA"/>
</dbReference>
<dbReference type="AlphaFoldDB" id="A0A2H0UGB7"/>
<dbReference type="InterPro" id="IPR000307">
    <property type="entry name" value="Ribosomal_bS16"/>
</dbReference>
<accession>A0A2H0UGB7</accession>
<dbReference type="GO" id="GO:0015935">
    <property type="term" value="C:small ribosomal subunit"/>
    <property type="evidence" value="ECO:0007669"/>
    <property type="project" value="TreeGrafter"/>
</dbReference>
<name>A0A2H0UGB7_9BACT</name>
<evidence type="ECO:0000313" key="5">
    <source>
        <dbReference type="EMBL" id="PIR84726.1"/>
    </source>
</evidence>
<proteinExistence type="inferred from homology"/>
<reference evidence="6" key="1">
    <citation type="submission" date="2017-09" db="EMBL/GenBank/DDBJ databases">
        <title>Depth-based differentiation of microbial function through sediment-hosted aquifers and enrichment of novel symbionts in the deep terrestrial subsurface.</title>
        <authorList>
            <person name="Probst A.J."/>
            <person name="Ladd B."/>
            <person name="Jarett J.K."/>
            <person name="Geller-Mcgrath D.E."/>
            <person name="Sieber C.M.K."/>
            <person name="Emerson J.B."/>
            <person name="Anantharaman K."/>
            <person name="Thomas B.C."/>
            <person name="Malmstrom R."/>
            <person name="Stieglmeier M."/>
            <person name="Klingl A."/>
            <person name="Woyke T."/>
            <person name="Ryan C.M."/>
            <person name="Banfield J.F."/>
        </authorList>
    </citation>
    <scope>NUCLEOTIDE SEQUENCE [LARGE SCALE GENOMIC DNA]</scope>
</reference>
<dbReference type="HAMAP" id="MF_00385">
    <property type="entry name" value="Ribosomal_bS16"/>
    <property type="match status" value="1"/>
</dbReference>
<feature type="compositionally biased region" description="Basic and acidic residues" evidence="4">
    <location>
        <begin position="103"/>
        <end position="118"/>
    </location>
</feature>
<dbReference type="Gene3D" id="3.30.1320.10">
    <property type="match status" value="1"/>
</dbReference>
<protein>
    <recommendedName>
        <fullName evidence="3">Small ribosomal subunit protein bS16</fullName>
    </recommendedName>
</protein>
<dbReference type="InterPro" id="IPR023803">
    <property type="entry name" value="Ribosomal_bS16_dom_sf"/>
</dbReference>
<evidence type="ECO:0000313" key="6">
    <source>
        <dbReference type="Proteomes" id="UP000229344"/>
    </source>
</evidence>
<gene>
    <name evidence="3 5" type="primary">rpsP</name>
    <name evidence="5" type="ORF">COU16_00885</name>
</gene>
<dbReference type="PANTHER" id="PTHR12919:SF20">
    <property type="entry name" value="SMALL RIBOSOMAL SUBUNIT PROTEIN BS16M"/>
    <property type="match status" value="1"/>
</dbReference>
<dbReference type="NCBIfam" id="TIGR00002">
    <property type="entry name" value="S16"/>
    <property type="match status" value="1"/>
</dbReference>
<comment type="similarity">
    <text evidence="3">Belongs to the bacterial ribosomal protein bS16 family.</text>
</comment>
<evidence type="ECO:0000256" key="3">
    <source>
        <dbReference type="HAMAP-Rule" id="MF_00385"/>
    </source>
</evidence>
<comment type="caution">
    <text evidence="5">The sequence shown here is derived from an EMBL/GenBank/DDBJ whole genome shotgun (WGS) entry which is preliminary data.</text>
</comment>
<dbReference type="SUPFAM" id="SSF54565">
    <property type="entry name" value="Ribosomal protein S16"/>
    <property type="match status" value="1"/>
</dbReference>
<organism evidence="5 6">
    <name type="scientific">Candidatus Kaiserbacteria bacterium CG10_big_fil_rev_8_21_14_0_10_47_16</name>
    <dbReference type="NCBI Taxonomy" id="1974608"/>
    <lineage>
        <taxon>Bacteria</taxon>
        <taxon>Candidatus Kaiseribacteriota</taxon>
    </lineage>
</organism>
<feature type="region of interest" description="Disordered" evidence="4">
    <location>
        <begin position="103"/>
        <end position="174"/>
    </location>
</feature>
<evidence type="ECO:0000256" key="4">
    <source>
        <dbReference type="SAM" id="MobiDB-lite"/>
    </source>
</evidence>
<evidence type="ECO:0000256" key="1">
    <source>
        <dbReference type="ARBA" id="ARBA00022980"/>
    </source>
</evidence>
<keyword evidence="1 3" id="KW-0689">Ribosomal protein</keyword>
<dbReference type="Pfam" id="PF00886">
    <property type="entry name" value="Ribosomal_S16"/>
    <property type="match status" value="1"/>
</dbReference>
<evidence type="ECO:0000256" key="2">
    <source>
        <dbReference type="ARBA" id="ARBA00023274"/>
    </source>
</evidence>
<dbReference type="PANTHER" id="PTHR12919">
    <property type="entry name" value="30S RIBOSOMAL PROTEIN S16"/>
    <property type="match status" value="1"/>
</dbReference>